<evidence type="ECO:0000313" key="2">
    <source>
        <dbReference type="Proteomes" id="UP000276128"/>
    </source>
</evidence>
<dbReference type="GO" id="GO:0016747">
    <property type="term" value="F:acyltransferase activity, transferring groups other than amino-acyl groups"/>
    <property type="evidence" value="ECO:0007669"/>
    <property type="project" value="TreeGrafter"/>
</dbReference>
<dbReference type="OrthoDB" id="9803578at2"/>
<dbReference type="SUPFAM" id="SSF53474">
    <property type="entry name" value="alpha/beta-Hydrolases"/>
    <property type="match status" value="1"/>
</dbReference>
<comment type="caution">
    <text evidence="1">The sequence shown here is derived from an EMBL/GenBank/DDBJ whole genome shotgun (WGS) entry which is preliminary data.</text>
</comment>
<dbReference type="PANTHER" id="PTHR48098">
    <property type="entry name" value="ENTEROCHELIN ESTERASE-RELATED"/>
    <property type="match status" value="1"/>
</dbReference>
<dbReference type="EMBL" id="RXHU01000049">
    <property type="protein sequence ID" value="RTE08525.1"/>
    <property type="molecule type" value="Genomic_DNA"/>
</dbReference>
<dbReference type="Pfam" id="PF00756">
    <property type="entry name" value="Esterase"/>
    <property type="match status" value="1"/>
</dbReference>
<dbReference type="Proteomes" id="UP000276128">
    <property type="component" value="Unassembled WGS sequence"/>
</dbReference>
<dbReference type="Gene3D" id="3.40.50.1820">
    <property type="entry name" value="alpha/beta hydrolase"/>
    <property type="match status" value="1"/>
</dbReference>
<protein>
    <submittedName>
        <fullName evidence="1">Esterase family protein</fullName>
    </submittedName>
</protein>
<name>A0A3S0CTV7_9BACL</name>
<evidence type="ECO:0000313" key="1">
    <source>
        <dbReference type="EMBL" id="RTE08525.1"/>
    </source>
</evidence>
<dbReference type="InterPro" id="IPR000801">
    <property type="entry name" value="Esterase-like"/>
</dbReference>
<dbReference type="InterPro" id="IPR050583">
    <property type="entry name" value="Mycobacterial_A85_antigen"/>
</dbReference>
<keyword evidence="2" id="KW-1185">Reference proteome</keyword>
<accession>A0A3S0CTV7</accession>
<reference evidence="1 2" key="1">
    <citation type="submission" date="2018-12" db="EMBL/GenBank/DDBJ databases">
        <title>Bacillus ochoae sp. nov., Paenibacillus whitsoniae sp. nov., Paenibacillus spiritus sp. nov. Isolated from the Mars Exploration Rover during spacecraft assembly.</title>
        <authorList>
            <person name="Seuylemezian A."/>
            <person name="Vaishampayan P."/>
        </authorList>
    </citation>
    <scope>NUCLEOTIDE SEQUENCE [LARGE SCALE GENOMIC DNA]</scope>
    <source>
        <strain evidence="1 2">MER 54</strain>
    </source>
</reference>
<sequence length="258" mass="28965">MAFFDCHFHSDALGVAATMNVILPQPSTSQIGMAAQKHGAKHPTLLLLHGLSDDHSIWMRRTSIERYASKHGIAVVMPAVNRSFYTDMAYGPKYWTFISEELPAIARSFFPLAEERELNYVAGLSMGGYGALKLALTHPDRYAAAASLSGVVDIANRMQAFPQDAMLIFGEGAEVRGTASDLFHLAEQVVRSSQPSPQLYQICGTEDFLYEDNVRFRDYLRSIGLEAKYEEEPGQHEWGFWDRHIQNVLEWLPLPNRA</sequence>
<organism evidence="1 2">
    <name type="scientific">Paenibacillus whitsoniae</name>
    <dbReference type="NCBI Taxonomy" id="2496558"/>
    <lineage>
        <taxon>Bacteria</taxon>
        <taxon>Bacillati</taxon>
        <taxon>Bacillota</taxon>
        <taxon>Bacilli</taxon>
        <taxon>Bacillales</taxon>
        <taxon>Paenibacillaceae</taxon>
        <taxon>Paenibacillus</taxon>
    </lineage>
</organism>
<dbReference type="PANTHER" id="PTHR48098:SF1">
    <property type="entry name" value="DIACYLGLYCEROL ACYLTRANSFERASE_MYCOLYLTRANSFERASE AG85A"/>
    <property type="match status" value="1"/>
</dbReference>
<dbReference type="AlphaFoldDB" id="A0A3S0CTV7"/>
<dbReference type="InterPro" id="IPR029058">
    <property type="entry name" value="AB_hydrolase_fold"/>
</dbReference>
<proteinExistence type="predicted"/>
<gene>
    <name evidence="1" type="ORF">EJQ19_16980</name>
</gene>
<dbReference type="RefSeq" id="WP_126142425.1">
    <property type="nucleotide sequence ID" value="NZ_RXHU01000049.1"/>
</dbReference>